<protein>
    <submittedName>
        <fullName evidence="1">Uncharacterized protein</fullName>
    </submittedName>
</protein>
<sequence>MIQSGLNNIIAEPVFEESLQLPRCENLPNHRIFCFFGSAPQALLNYVGAELVARKFYNAIEKSLSERLGETRVVQIDYVLNNVIAERVLDKT</sequence>
<reference evidence="1 2" key="1">
    <citation type="submission" date="2023-10" db="EMBL/GenBank/DDBJ databases">
        <title>Draft genome sequence of Xylaria bambusicola isolate GMP-LS, the root and basal stem rot pathogen of sugarcane in Indonesia.</title>
        <authorList>
            <person name="Selvaraj P."/>
            <person name="Muralishankar V."/>
            <person name="Muruganantham S."/>
            <person name="Sp S."/>
            <person name="Haryani S."/>
            <person name="Lau K.J.X."/>
            <person name="Naqvi N.I."/>
        </authorList>
    </citation>
    <scope>NUCLEOTIDE SEQUENCE [LARGE SCALE GENOMIC DNA]</scope>
    <source>
        <strain evidence="1">GMP-LS</strain>
    </source>
</reference>
<evidence type="ECO:0000313" key="1">
    <source>
        <dbReference type="EMBL" id="KAK5629320.1"/>
    </source>
</evidence>
<proteinExistence type="predicted"/>
<organism evidence="1 2">
    <name type="scientific">Xylaria bambusicola</name>
    <dbReference type="NCBI Taxonomy" id="326684"/>
    <lineage>
        <taxon>Eukaryota</taxon>
        <taxon>Fungi</taxon>
        <taxon>Dikarya</taxon>
        <taxon>Ascomycota</taxon>
        <taxon>Pezizomycotina</taxon>
        <taxon>Sordariomycetes</taxon>
        <taxon>Xylariomycetidae</taxon>
        <taxon>Xylariales</taxon>
        <taxon>Xylariaceae</taxon>
        <taxon>Xylaria</taxon>
    </lineage>
</organism>
<accession>A0AAN7UBP0</accession>
<evidence type="ECO:0000313" key="2">
    <source>
        <dbReference type="Proteomes" id="UP001305414"/>
    </source>
</evidence>
<name>A0AAN7UBP0_9PEZI</name>
<dbReference type="AlphaFoldDB" id="A0AAN7UBP0"/>
<comment type="caution">
    <text evidence="1">The sequence shown here is derived from an EMBL/GenBank/DDBJ whole genome shotgun (WGS) entry which is preliminary data.</text>
</comment>
<dbReference type="Proteomes" id="UP001305414">
    <property type="component" value="Unassembled WGS sequence"/>
</dbReference>
<keyword evidence="2" id="KW-1185">Reference proteome</keyword>
<dbReference type="EMBL" id="JAWHQM010000011">
    <property type="protein sequence ID" value="KAK5629320.1"/>
    <property type="molecule type" value="Genomic_DNA"/>
</dbReference>
<gene>
    <name evidence="1" type="ORF">RRF57_005035</name>
</gene>